<evidence type="ECO:0000313" key="3">
    <source>
        <dbReference type="Proteomes" id="UP001209570"/>
    </source>
</evidence>
<name>A0AAD5MDD1_PYTIN</name>
<dbReference type="EMBL" id="JAKCXM010000077">
    <property type="protein sequence ID" value="KAJ0403681.1"/>
    <property type="molecule type" value="Genomic_DNA"/>
</dbReference>
<comment type="caution">
    <text evidence="2">The sequence shown here is derived from an EMBL/GenBank/DDBJ whole genome shotgun (WGS) entry which is preliminary data.</text>
</comment>
<gene>
    <name evidence="2" type="ORF">P43SY_003793</name>
</gene>
<reference evidence="2" key="1">
    <citation type="submission" date="2021-12" db="EMBL/GenBank/DDBJ databases">
        <title>Prjna785345.</title>
        <authorList>
            <person name="Rujirawat T."/>
            <person name="Krajaejun T."/>
        </authorList>
    </citation>
    <scope>NUCLEOTIDE SEQUENCE</scope>
    <source>
        <strain evidence="2">Pi057C3</strain>
    </source>
</reference>
<protein>
    <submittedName>
        <fullName evidence="2">Uncharacterized protein</fullName>
    </submittedName>
</protein>
<evidence type="ECO:0000313" key="2">
    <source>
        <dbReference type="EMBL" id="KAJ0403681.1"/>
    </source>
</evidence>
<sequence>MEMTVPPPAPPTTEELHALIAGSVEAHGANEHGASSAAALAGQRVGGVAAPAVDPPAPARLSDDDTQLHLMGLTAADLDHATSDPFLSAGLAAPLDLEKLEPEILQWMEQCRVANHGLDASEDDALYFLDTKYPEQLQGDGMTRVFTWLSRFLPRVAGSHPRFSEELKATAAQIIATLDVANRNNAETLATIATEFGLKSSTTLLFWKRQNDERVLSQLAQENAPASNELMESSAAPAQDDSDVRSDAAGRRRGSFLHEKEVLEWVLARRGTPLTTLDIVSHIVSAYPDFAEGRSIRDKLAVADRKRFRLAGGGRRSTCTFEGELMSWISDRQQKGIGTDVRAVLAYMREFHPSFTDGKKEPTLRKWILRFFQRWRQQSVCTGASGDDDGAEAAHHDEEDDEELRKSTGILV</sequence>
<keyword evidence="3" id="KW-1185">Reference proteome</keyword>
<evidence type="ECO:0000256" key="1">
    <source>
        <dbReference type="SAM" id="MobiDB-lite"/>
    </source>
</evidence>
<accession>A0AAD5MDD1</accession>
<feature type="region of interest" description="Disordered" evidence="1">
    <location>
        <begin position="383"/>
        <end position="412"/>
    </location>
</feature>
<proteinExistence type="predicted"/>
<dbReference type="AlphaFoldDB" id="A0AAD5MDD1"/>
<dbReference type="Proteomes" id="UP001209570">
    <property type="component" value="Unassembled WGS sequence"/>
</dbReference>
<organism evidence="2 3">
    <name type="scientific">Pythium insidiosum</name>
    <name type="common">Pythiosis disease agent</name>
    <dbReference type="NCBI Taxonomy" id="114742"/>
    <lineage>
        <taxon>Eukaryota</taxon>
        <taxon>Sar</taxon>
        <taxon>Stramenopiles</taxon>
        <taxon>Oomycota</taxon>
        <taxon>Peronosporomycetes</taxon>
        <taxon>Pythiales</taxon>
        <taxon>Pythiaceae</taxon>
        <taxon>Pythium</taxon>
    </lineage>
</organism>
<feature type="region of interest" description="Disordered" evidence="1">
    <location>
        <begin position="223"/>
        <end position="250"/>
    </location>
</feature>